<dbReference type="InterPro" id="IPR004147">
    <property type="entry name" value="ABC1_dom"/>
</dbReference>
<evidence type="ECO:0000313" key="2">
    <source>
        <dbReference type="EMBL" id="ORY42369.1"/>
    </source>
</evidence>
<dbReference type="InterPro" id="IPR000719">
    <property type="entry name" value="Prot_kinase_dom"/>
</dbReference>
<dbReference type="PANTHER" id="PTHR43173">
    <property type="entry name" value="ABC1 FAMILY PROTEIN"/>
    <property type="match status" value="1"/>
</dbReference>
<dbReference type="InterPro" id="IPR051130">
    <property type="entry name" value="Mito_struct-func_regulator"/>
</dbReference>
<dbReference type="Pfam" id="PF03109">
    <property type="entry name" value="ABC1"/>
    <property type="match status" value="2"/>
</dbReference>
<sequence length="517" mass="59059">MGSRLRLLAAGTALLFNRRQRRRLNRTLRLWSGMGPIITHYRLVELKHKTIPMSEDAKSADWKALDDKYADIVLQNFKDLRGFYIKVGQMMAHRSDVLSPVYIEKLRELEDKVPALMDGEQARKVVRESLGIEKVEDVFLEFSDTPIGSASIGQVHKAILKSNGKPVAVKIQSPGAEALFRNDLSTARNFCKIFAPEQCIIFDEIEKQFVNEFDYAVEAENLNIMHRNMTPKFGNRIVVPRAYPDLCARKVLTMEFLKGVKLVDGVRNVGREWCERNGTTLEKFENEMREKYAREGLPPAYDGPSEFAIDFDAIVNTPVVLYNWTLGAVIPSWRMPYRKSFIPLNSARIMATLTKVHGHQVLVDGFLNGDPHPGNFLLLEDGRLGMLDMGQIKVLTKEERVFVARIVKALCDKDKDELKRMAELGAYKSKYMDKEVIFKMCTIGFDQDGRDVTEGLNLQQFVDKCFREDPWEKTMDMLIMPCRVSLLIRGVGLMINHPVSIAKAWKPFADQVLKYEA</sequence>
<dbReference type="EMBL" id="MCGO01000029">
    <property type="protein sequence ID" value="ORY42369.1"/>
    <property type="molecule type" value="Genomic_DNA"/>
</dbReference>
<dbReference type="SUPFAM" id="SSF56112">
    <property type="entry name" value="Protein kinase-like (PK-like)"/>
    <property type="match status" value="1"/>
</dbReference>
<keyword evidence="3" id="KW-1185">Reference proteome</keyword>
<comment type="caution">
    <text evidence="2">The sequence shown here is derived from an EMBL/GenBank/DDBJ whole genome shotgun (WGS) entry which is preliminary data.</text>
</comment>
<dbReference type="InterPro" id="IPR011009">
    <property type="entry name" value="Kinase-like_dom_sf"/>
</dbReference>
<proteinExistence type="predicted"/>
<dbReference type="GO" id="GO:0004672">
    <property type="term" value="F:protein kinase activity"/>
    <property type="evidence" value="ECO:0007669"/>
    <property type="project" value="InterPro"/>
</dbReference>
<dbReference type="PANTHER" id="PTHR43173:SF34">
    <property type="entry name" value="ABC1 ATYPICAL KINASE-LIKE DOMAIN-CONTAINING PROTEIN"/>
    <property type="match status" value="1"/>
</dbReference>
<dbReference type="STRING" id="329046.A0A1Y2C5Q7"/>
<evidence type="ECO:0000313" key="3">
    <source>
        <dbReference type="Proteomes" id="UP000193642"/>
    </source>
</evidence>
<accession>A0A1Y2C5Q7</accession>
<dbReference type="AlphaFoldDB" id="A0A1Y2C5Q7"/>
<dbReference type="GO" id="GO:0005524">
    <property type="term" value="F:ATP binding"/>
    <property type="evidence" value="ECO:0007669"/>
    <property type="project" value="InterPro"/>
</dbReference>
<dbReference type="Proteomes" id="UP000193642">
    <property type="component" value="Unassembled WGS sequence"/>
</dbReference>
<dbReference type="OrthoDB" id="427480at2759"/>
<gene>
    <name evidence="2" type="ORF">BCR33DRAFT_718504</name>
</gene>
<reference evidence="2 3" key="1">
    <citation type="submission" date="2016-07" db="EMBL/GenBank/DDBJ databases">
        <title>Pervasive Adenine N6-methylation of Active Genes in Fungi.</title>
        <authorList>
            <consortium name="DOE Joint Genome Institute"/>
            <person name="Mondo S.J."/>
            <person name="Dannebaum R.O."/>
            <person name="Kuo R.C."/>
            <person name="Labutti K."/>
            <person name="Haridas S."/>
            <person name="Kuo A."/>
            <person name="Salamov A."/>
            <person name="Ahrendt S.R."/>
            <person name="Lipzen A."/>
            <person name="Sullivan W."/>
            <person name="Andreopoulos W.B."/>
            <person name="Clum A."/>
            <person name="Lindquist E."/>
            <person name="Daum C."/>
            <person name="Ramamoorthy G.K."/>
            <person name="Gryganskyi A."/>
            <person name="Culley D."/>
            <person name="Magnuson J.K."/>
            <person name="James T.Y."/>
            <person name="O'Malley M.A."/>
            <person name="Stajich J.E."/>
            <person name="Spatafora J.W."/>
            <person name="Visel A."/>
            <person name="Grigoriev I.V."/>
        </authorList>
    </citation>
    <scope>NUCLEOTIDE SEQUENCE [LARGE SCALE GENOMIC DNA]</scope>
    <source>
        <strain evidence="2 3">JEL800</strain>
    </source>
</reference>
<feature type="domain" description="Protein kinase" evidence="1">
    <location>
        <begin position="141"/>
        <end position="517"/>
    </location>
</feature>
<dbReference type="CDD" id="cd05121">
    <property type="entry name" value="ABC1_ADCK3-like"/>
    <property type="match status" value="1"/>
</dbReference>
<organism evidence="2 3">
    <name type="scientific">Rhizoclosmatium globosum</name>
    <dbReference type="NCBI Taxonomy" id="329046"/>
    <lineage>
        <taxon>Eukaryota</taxon>
        <taxon>Fungi</taxon>
        <taxon>Fungi incertae sedis</taxon>
        <taxon>Chytridiomycota</taxon>
        <taxon>Chytridiomycota incertae sedis</taxon>
        <taxon>Chytridiomycetes</taxon>
        <taxon>Chytridiales</taxon>
        <taxon>Chytriomycetaceae</taxon>
        <taxon>Rhizoclosmatium</taxon>
    </lineage>
</organism>
<protein>
    <submittedName>
        <fullName evidence="2">ABC1-domain-containing protein</fullName>
    </submittedName>
</protein>
<dbReference type="PROSITE" id="PS50011">
    <property type="entry name" value="PROTEIN_KINASE_DOM"/>
    <property type="match status" value="1"/>
</dbReference>
<evidence type="ECO:0000259" key="1">
    <source>
        <dbReference type="PROSITE" id="PS50011"/>
    </source>
</evidence>
<name>A0A1Y2C5Q7_9FUNG</name>